<accession>A0A0C2BKY2</accession>
<comment type="caution">
    <text evidence="1">The sequence shown here is derived from an EMBL/GenBank/DDBJ whole genome shotgun (WGS) entry which is preliminary data.</text>
</comment>
<dbReference type="EMBL" id="JWJG01000028">
    <property type="protein sequence ID" value="KIF81875.1"/>
    <property type="molecule type" value="Genomic_DNA"/>
</dbReference>
<organism evidence="1 2">
    <name type="scientific">Noviherbaspirillum autotrophicum</name>
    <dbReference type="NCBI Taxonomy" id="709839"/>
    <lineage>
        <taxon>Bacteria</taxon>
        <taxon>Pseudomonadati</taxon>
        <taxon>Pseudomonadota</taxon>
        <taxon>Betaproteobacteria</taxon>
        <taxon>Burkholderiales</taxon>
        <taxon>Oxalobacteraceae</taxon>
        <taxon>Noviherbaspirillum</taxon>
    </lineage>
</organism>
<evidence type="ECO:0000313" key="1">
    <source>
        <dbReference type="EMBL" id="KIF81875.1"/>
    </source>
</evidence>
<proteinExistence type="predicted"/>
<dbReference type="RefSeq" id="WP_040040628.1">
    <property type="nucleotide sequence ID" value="NZ_JWJG01000028.1"/>
</dbReference>
<gene>
    <name evidence="1" type="ORF">TSA66_15455</name>
</gene>
<name>A0A0C2BKY2_9BURK</name>
<dbReference type="STRING" id="709839.TSA66_15455"/>
<dbReference type="AlphaFoldDB" id="A0A0C2BKY2"/>
<evidence type="ECO:0000313" key="2">
    <source>
        <dbReference type="Proteomes" id="UP000031572"/>
    </source>
</evidence>
<dbReference type="Proteomes" id="UP000031572">
    <property type="component" value="Unassembled WGS sequence"/>
</dbReference>
<protein>
    <submittedName>
        <fullName evidence="1">Uncharacterized protein</fullName>
    </submittedName>
</protein>
<reference evidence="1 2" key="1">
    <citation type="submission" date="2014-12" db="EMBL/GenBank/DDBJ databases">
        <title>Denitrispirillum autotrophicum gen. nov., sp. nov., Denitrifying, Facultatively Autotrophic Bacteria Isolated from Rice Paddy Soil.</title>
        <authorList>
            <person name="Ishii S."/>
            <person name="Ashida N."/>
            <person name="Ohno H."/>
            <person name="Otsuka S."/>
            <person name="Yokota A."/>
            <person name="Senoo K."/>
        </authorList>
    </citation>
    <scope>NUCLEOTIDE SEQUENCE [LARGE SCALE GENOMIC DNA]</scope>
    <source>
        <strain evidence="1 2">TSA66</strain>
    </source>
</reference>
<sequence>MAADQLQDENLGRRIDVAGLDRYETFLVCMSYMVHPNDAEKRERLKAWLEARIAEKKGSLHQLSPKTISLLIEAGREGVGDDLTDAAQGGGTAGQVLIAVLALQESGVEDAGLDKAFHVISEIHRGGTDYRGTPLRLGRDTIKNNWKKYGAVAHLWAAYVSLLGQAKENGTFSDFAEWINGHKLAAVARAIQEMAAQRVLPRNTRPLLRSDTLLIEGVDAAVWRAPELQEHIHRALSSFTSRYR</sequence>
<keyword evidence="2" id="KW-1185">Reference proteome</keyword>
<dbReference type="OrthoDB" id="8779257at2"/>